<gene>
    <name evidence="4" type="ORF">JZ786_14450</name>
</gene>
<accession>A0A9X7VVA6</accession>
<keyword evidence="1" id="KW-0472">Membrane</keyword>
<dbReference type="InterPro" id="IPR048402">
    <property type="entry name" value="YpeB_N"/>
</dbReference>
<dbReference type="InterPro" id="IPR014239">
    <property type="entry name" value="YpeB_PepSY1-2"/>
</dbReference>
<keyword evidence="5" id="KW-1185">Reference proteome</keyword>
<organism evidence="4 5">
    <name type="scientific">Alicyclobacillus mengziensis</name>
    <dbReference type="NCBI Taxonomy" id="2931921"/>
    <lineage>
        <taxon>Bacteria</taxon>
        <taxon>Bacillati</taxon>
        <taxon>Bacillota</taxon>
        <taxon>Bacilli</taxon>
        <taxon>Bacillales</taxon>
        <taxon>Alicyclobacillaceae</taxon>
        <taxon>Alicyclobacillus</taxon>
    </lineage>
</organism>
<evidence type="ECO:0000259" key="2">
    <source>
        <dbReference type="Pfam" id="PF14620"/>
    </source>
</evidence>
<dbReference type="RefSeq" id="WP_206655117.1">
    <property type="nucleotide sequence ID" value="NZ_CP071182.1"/>
</dbReference>
<dbReference type="Pfam" id="PF14620">
    <property type="entry name" value="YPEB_PepSY1-2"/>
    <property type="match status" value="1"/>
</dbReference>
<evidence type="ECO:0000259" key="3">
    <source>
        <dbReference type="Pfam" id="PF20769"/>
    </source>
</evidence>
<dbReference type="EMBL" id="CP071182">
    <property type="protein sequence ID" value="QSO45748.1"/>
    <property type="molecule type" value="Genomic_DNA"/>
</dbReference>
<feature type="transmembrane region" description="Helical" evidence="1">
    <location>
        <begin position="6"/>
        <end position="26"/>
    </location>
</feature>
<dbReference type="GO" id="GO:0009847">
    <property type="term" value="P:spore germination"/>
    <property type="evidence" value="ECO:0007669"/>
    <property type="project" value="InterPro"/>
</dbReference>
<sequence>MHRTTWFAIPIVGLVVLCSGLGVWSYRLNNERQALVYQSDAQYSAAFHSLVSDMDHLTERLGESEVSTDQTGFASCAQDIWRLSYAGQTEISKLPIELMPMHHTQAFLTALANQSNAWMTNKASPRDPKVLKQVNNYYQRATSLKTELQSIQGKVLNGGLGWVAVNRAIHQNGGYHTGDNQIIDGFRTMDKGLTTFSETASLGSQLEGTKPPAKKPQGHTVTPTAAMNTVAAMLHVQRGRDWKTTTSNLGGQETVYLISGNAAHSPISAVVSRVGGNVLTLHEDRAVTNDKYGFAEAESRAKTWLQQNGFGTVSSEIANQSGNIGYFVFVPQTANGLAIQSPISINMALDNGDVLTLDSQAYYRNPIPTEAPKRKYSANQLQAKLNPQLRIEEVRNVVMRNQAGQVESAVQFIGVHDKQTYSVILNATTGSELSVNQIS</sequence>
<dbReference type="AlphaFoldDB" id="A0A9X7VVA6"/>
<keyword evidence="1" id="KW-1133">Transmembrane helix</keyword>
<reference evidence="4 5" key="1">
    <citation type="submission" date="2021-02" db="EMBL/GenBank/DDBJ databases">
        <title>Alicyclobacillus curvatus sp. nov. and Alicyclobacillus mengziensis sp. nov., two acidophilic bacteria isolated from acid mine drainage.</title>
        <authorList>
            <person name="Huang Y."/>
        </authorList>
    </citation>
    <scope>NUCLEOTIDE SEQUENCE [LARGE SCALE GENOMIC DNA]</scope>
    <source>
        <strain evidence="4 5">S30H14</strain>
    </source>
</reference>
<name>A0A9X7VVA6_9BACL</name>
<evidence type="ECO:0000313" key="4">
    <source>
        <dbReference type="EMBL" id="QSO45748.1"/>
    </source>
</evidence>
<feature type="domain" description="Sporulation protein YpeB N-terminal" evidence="3">
    <location>
        <begin position="31"/>
        <end position="163"/>
    </location>
</feature>
<dbReference type="KEGG" id="afx:JZ786_14450"/>
<evidence type="ECO:0000256" key="1">
    <source>
        <dbReference type="SAM" id="Phobius"/>
    </source>
</evidence>
<feature type="domain" description="Sporulation protein YpeB PepSY1 and PepSY2" evidence="2">
    <location>
        <begin position="184"/>
        <end position="365"/>
    </location>
</feature>
<protein>
    <submittedName>
        <fullName evidence="4">Germination protein YpeB</fullName>
    </submittedName>
</protein>
<dbReference type="Pfam" id="PF20769">
    <property type="entry name" value="YPEB_N"/>
    <property type="match status" value="1"/>
</dbReference>
<keyword evidence="1" id="KW-0812">Transmembrane</keyword>
<evidence type="ECO:0000313" key="5">
    <source>
        <dbReference type="Proteomes" id="UP000663505"/>
    </source>
</evidence>
<proteinExistence type="predicted"/>
<dbReference type="Proteomes" id="UP000663505">
    <property type="component" value="Chromosome"/>
</dbReference>